<dbReference type="InterPro" id="IPR050226">
    <property type="entry name" value="NagZ_Beta-hexosaminidase"/>
</dbReference>
<keyword evidence="4 10" id="KW-0378">Hydrolase</keyword>
<dbReference type="PANTHER" id="PTHR30480">
    <property type="entry name" value="BETA-HEXOSAMINIDASE-RELATED"/>
    <property type="match status" value="1"/>
</dbReference>
<dbReference type="SUPFAM" id="SSF51445">
    <property type="entry name" value="(Trans)glycosidases"/>
    <property type="match status" value="1"/>
</dbReference>
<evidence type="ECO:0000259" key="11">
    <source>
        <dbReference type="Pfam" id="PF00933"/>
    </source>
</evidence>
<dbReference type="Pfam" id="PF00933">
    <property type="entry name" value="Glyco_hydro_3"/>
    <property type="match status" value="1"/>
</dbReference>
<feature type="active site" description="Proton donor/acceptor" evidence="10">
    <location>
        <position position="174"/>
    </location>
</feature>
<sequence length="333" mass="36827">MLDLAAGRLSAEEKELLAHPLTGGVILFSRNFESLSQLQQLIRDIRTCASDSVLIAVDHEGGRVQRFRDGFSAIPAMGSLTEKACGDSHKAAFWAQQFGWLMASEVLTMDMDISFAPVVDINGVSQVIGDRGFSAEPAQVVHLAGHFMQGMHKAGMKTTCKHFPGHGSVLEDSHIAMPVDKRCEADIRNLDMQVFVALQQQGLMDAIMPAHVIYSEVDDLPACFSRRWLQQILRDELRFDGVIFSDDLSMQGAAMMGDYADRACAALKAGCDMLLICNNREGAIKVVDTLPANYPANQRLLTMRKNRCSDRKSLERSDLWLQAQQELAAFYAD</sequence>
<organism evidence="12 13">
    <name type="scientific">Lacimicrobium alkaliphilum</name>
    <dbReference type="NCBI Taxonomy" id="1526571"/>
    <lineage>
        <taxon>Bacteria</taxon>
        <taxon>Pseudomonadati</taxon>
        <taxon>Pseudomonadota</taxon>
        <taxon>Gammaproteobacteria</taxon>
        <taxon>Alteromonadales</taxon>
        <taxon>Alteromonadaceae</taxon>
        <taxon>Lacimicrobium</taxon>
    </lineage>
</organism>
<comment type="catalytic activity">
    <reaction evidence="1 10">
        <text>Hydrolysis of terminal non-reducing N-acetyl-D-hexosamine residues in N-acetyl-beta-D-hexosaminides.</text>
        <dbReference type="EC" id="3.2.1.52"/>
    </reaction>
</comment>
<keyword evidence="3 10" id="KW-0132">Cell division</keyword>
<evidence type="ECO:0000256" key="6">
    <source>
        <dbReference type="ARBA" id="ARBA00022984"/>
    </source>
</evidence>
<evidence type="ECO:0000256" key="3">
    <source>
        <dbReference type="ARBA" id="ARBA00022618"/>
    </source>
</evidence>
<evidence type="ECO:0000256" key="9">
    <source>
        <dbReference type="ARBA" id="ARBA00023316"/>
    </source>
</evidence>
<keyword evidence="9 10" id="KW-0961">Cell wall biogenesis/degradation</keyword>
<comment type="pathway">
    <text evidence="10">Cell wall biogenesis; peptidoglycan recycling.</text>
</comment>
<accession>A0ABQ1R4L9</accession>
<dbReference type="InterPro" id="IPR017853">
    <property type="entry name" value="GH"/>
</dbReference>
<evidence type="ECO:0000256" key="1">
    <source>
        <dbReference type="ARBA" id="ARBA00001231"/>
    </source>
</evidence>
<evidence type="ECO:0000256" key="8">
    <source>
        <dbReference type="ARBA" id="ARBA00023306"/>
    </source>
</evidence>
<keyword evidence="13" id="KW-1185">Reference proteome</keyword>
<keyword evidence="2 10" id="KW-0963">Cytoplasm</keyword>
<comment type="subcellular location">
    <subcellularLocation>
        <location evidence="10">Cytoplasm</location>
    </subcellularLocation>
</comment>
<evidence type="ECO:0000256" key="10">
    <source>
        <dbReference type="HAMAP-Rule" id="MF_00364"/>
    </source>
</evidence>
<feature type="binding site" evidence="10">
    <location>
        <position position="66"/>
    </location>
    <ligand>
        <name>substrate</name>
    </ligand>
</feature>
<protein>
    <recommendedName>
        <fullName evidence="10">Beta-hexosaminidase</fullName>
        <ecNumber evidence="10">3.2.1.52</ecNumber>
    </recommendedName>
    <alternativeName>
        <fullName evidence="10">Beta-N-acetylhexosaminidase</fullName>
    </alternativeName>
    <alternativeName>
        <fullName evidence="10">N-acetyl-beta-glucosaminidase</fullName>
    </alternativeName>
</protein>
<evidence type="ECO:0000256" key="4">
    <source>
        <dbReference type="ARBA" id="ARBA00022801"/>
    </source>
</evidence>
<dbReference type="EMBL" id="BMGJ01000002">
    <property type="protein sequence ID" value="GGD55600.1"/>
    <property type="molecule type" value="Genomic_DNA"/>
</dbReference>
<evidence type="ECO:0000313" key="12">
    <source>
        <dbReference type="EMBL" id="GGD55600.1"/>
    </source>
</evidence>
<dbReference type="InterPro" id="IPR036962">
    <property type="entry name" value="Glyco_hydro_3_N_sf"/>
</dbReference>
<comment type="function">
    <text evidence="10">Plays a role in peptidoglycan recycling by cleaving the terminal beta-1,4-linked N-acetylglucosamine (GlcNAc) from peptide-linked peptidoglycan fragments, giving rise to free GlcNAc, anhydro-N-acetylmuramic acid and anhydro-N-acetylmuramic acid-linked peptides.</text>
</comment>
<evidence type="ECO:0000313" key="13">
    <source>
        <dbReference type="Proteomes" id="UP000614272"/>
    </source>
</evidence>
<proteinExistence type="inferred from homology"/>
<feature type="active site" description="Nucleophile" evidence="10">
    <location>
        <position position="246"/>
    </location>
</feature>
<dbReference type="InterPro" id="IPR001764">
    <property type="entry name" value="Glyco_hydro_3_N"/>
</dbReference>
<dbReference type="InterPro" id="IPR022956">
    <property type="entry name" value="Beta_hexosaminidase_bac"/>
</dbReference>
<comment type="similarity">
    <text evidence="10">Belongs to the glycosyl hydrolase 3 family. NagZ subfamily.</text>
</comment>
<name>A0ABQ1R4L9_9ALTE</name>
<dbReference type="Gene3D" id="3.20.20.300">
    <property type="entry name" value="Glycoside hydrolase, family 3, N-terminal domain"/>
    <property type="match status" value="1"/>
</dbReference>
<dbReference type="InterPro" id="IPR019800">
    <property type="entry name" value="Glyco_hydro_3_AS"/>
</dbReference>
<dbReference type="PANTHER" id="PTHR30480:SF13">
    <property type="entry name" value="BETA-HEXOSAMINIDASE"/>
    <property type="match status" value="1"/>
</dbReference>
<reference evidence="13" key="1">
    <citation type="journal article" date="2019" name="Int. J. Syst. Evol. Microbiol.">
        <title>The Global Catalogue of Microorganisms (GCM) 10K type strain sequencing project: providing services to taxonomists for standard genome sequencing and annotation.</title>
        <authorList>
            <consortium name="The Broad Institute Genomics Platform"/>
            <consortium name="The Broad Institute Genome Sequencing Center for Infectious Disease"/>
            <person name="Wu L."/>
            <person name="Ma J."/>
        </authorList>
    </citation>
    <scope>NUCLEOTIDE SEQUENCE [LARGE SCALE GENOMIC DNA]</scope>
    <source>
        <strain evidence="13">CGMCC 1.12923</strain>
    </source>
</reference>
<feature type="site" description="Important for catalytic activity" evidence="10">
    <location>
        <position position="172"/>
    </location>
</feature>
<dbReference type="EC" id="3.2.1.52" evidence="10"/>
<feature type="domain" description="Glycoside hydrolase family 3 N-terminal" evidence="11">
    <location>
        <begin position="6"/>
        <end position="290"/>
    </location>
</feature>
<comment type="caution">
    <text evidence="12">The sequence shown here is derived from an EMBL/GenBank/DDBJ whole genome shotgun (WGS) entry which is preliminary data.</text>
</comment>
<keyword evidence="7 10" id="KW-0326">Glycosidase</keyword>
<keyword evidence="6 10" id="KW-0573">Peptidoglycan synthesis</keyword>
<dbReference type="PROSITE" id="PS00775">
    <property type="entry name" value="GLYCOSYL_HYDROL_F3"/>
    <property type="match status" value="1"/>
</dbReference>
<dbReference type="NCBIfam" id="NF003740">
    <property type="entry name" value="PRK05337.1"/>
    <property type="match status" value="1"/>
</dbReference>
<keyword evidence="5 10" id="KW-0133">Cell shape</keyword>
<evidence type="ECO:0000256" key="2">
    <source>
        <dbReference type="ARBA" id="ARBA00022490"/>
    </source>
</evidence>
<feature type="binding site" evidence="10">
    <location>
        <position position="131"/>
    </location>
    <ligand>
        <name>substrate</name>
    </ligand>
</feature>
<dbReference type="HAMAP" id="MF_00364">
    <property type="entry name" value="NagZ"/>
    <property type="match status" value="1"/>
</dbReference>
<feature type="binding site" evidence="10">
    <location>
        <begin position="161"/>
        <end position="162"/>
    </location>
    <ligand>
        <name>substrate</name>
    </ligand>
</feature>
<keyword evidence="8 10" id="KW-0131">Cell cycle</keyword>
<feature type="binding site" evidence="10">
    <location>
        <position position="58"/>
    </location>
    <ligand>
        <name>substrate</name>
    </ligand>
</feature>
<gene>
    <name evidence="10 12" type="primary">nagZ</name>
    <name evidence="12" type="ORF">GCM10011357_09020</name>
</gene>
<dbReference type="Proteomes" id="UP000614272">
    <property type="component" value="Unassembled WGS sequence"/>
</dbReference>
<evidence type="ECO:0000256" key="5">
    <source>
        <dbReference type="ARBA" id="ARBA00022960"/>
    </source>
</evidence>
<evidence type="ECO:0000256" key="7">
    <source>
        <dbReference type="ARBA" id="ARBA00023295"/>
    </source>
</evidence>